<evidence type="ECO:0000313" key="3">
    <source>
        <dbReference type="Proteomes" id="UP000239899"/>
    </source>
</evidence>
<keyword evidence="2" id="KW-0645">Protease</keyword>
<dbReference type="GO" id="GO:0004252">
    <property type="term" value="F:serine-type endopeptidase activity"/>
    <property type="evidence" value="ECO:0007669"/>
    <property type="project" value="InterPro"/>
</dbReference>
<dbReference type="Gene3D" id="2.40.10.10">
    <property type="entry name" value="Trypsin-like serine proteases"/>
    <property type="match status" value="1"/>
</dbReference>
<dbReference type="AlphaFoldDB" id="A0A2P6U3N5"/>
<dbReference type="GO" id="GO:0006508">
    <property type="term" value="P:proteolysis"/>
    <property type="evidence" value="ECO:0007669"/>
    <property type="project" value="UniProtKB-KW"/>
</dbReference>
<dbReference type="EMBL" id="LHPG02000001">
    <property type="protein sequence ID" value="PRW60928.1"/>
    <property type="molecule type" value="Genomic_DNA"/>
</dbReference>
<protein>
    <submittedName>
        <fullName evidence="2">Serine protease</fullName>
    </submittedName>
</protein>
<dbReference type="SUPFAM" id="SSF50494">
    <property type="entry name" value="Trypsin-like serine proteases"/>
    <property type="match status" value="1"/>
</dbReference>
<dbReference type="OrthoDB" id="507950at2759"/>
<name>A0A2P6U3N5_CHLSO</name>
<dbReference type="InterPro" id="IPR043504">
    <property type="entry name" value="Peptidase_S1_PA_chymotrypsin"/>
</dbReference>
<comment type="caution">
    <text evidence="2">The sequence shown here is derived from an EMBL/GenBank/DDBJ whole genome shotgun (WGS) entry which is preliminary data.</text>
</comment>
<reference evidence="2 3" key="1">
    <citation type="journal article" date="2018" name="Plant J.">
        <title>Genome sequences of Chlorella sorokiniana UTEX 1602 and Micractinium conductrix SAG 241.80: implications to maltose excretion by a green alga.</title>
        <authorList>
            <person name="Arriola M.B."/>
            <person name="Velmurugan N."/>
            <person name="Zhang Y."/>
            <person name="Plunkett M.H."/>
            <person name="Hondzo H."/>
            <person name="Barney B.M."/>
        </authorList>
    </citation>
    <scope>NUCLEOTIDE SEQUENCE [LARGE SCALE GENOMIC DNA]</scope>
    <source>
        <strain evidence="3">UTEX 1602</strain>
    </source>
</reference>
<accession>A0A2P6U3N5</accession>
<gene>
    <name evidence="2" type="ORF">C2E21_0567</name>
</gene>
<proteinExistence type="predicted"/>
<keyword evidence="2" id="KW-0378">Hydrolase</keyword>
<keyword evidence="3" id="KW-1185">Reference proteome</keyword>
<evidence type="ECO:0000259" key="1">
    <source>
        <dbReference type="Pfam" id="PF00089"/>
    </source>
</evidence>
<dbReference type="InterPro" id="IPR009003">
    <property type="entry name" value="Peptidase_S1_PA"/>
</dbReference>
<feature type="domain" description="Peptidase S1" evidence="1">
    <location>
        <begin position="40"/>
        <end position="101"/>
    </location>
</feature>
<dbReference type="Pfam" id="PF00089">
    <property type="entry name" value="Trypsin"/>
    <property type="match status" value="1"/>
</dbReference>
<sequence>MLAQTMLPLSACQAKFGTENAKDGNGVDHILQFNFTNPDNSMICAARIGVPTASACNGGPLIVPGADASKDYQVGIVSWGAEGCANAINVYTDVGMIFDWIQDTVFRWTGDRLHPWTPPPFRPVTGTVLADNTGTGFDGKPVTYTGAKGAPLDIISSVPTKGVGWYLNGILTDGSSPGSRALGYVAWSYGATLAAQASPNGRLAVTLNNTPIRQGHAPDLGKLVTVRYPRDSCRRGWCADRLLEITVRPFITVTIIQPWISGATWGSRGTFVPWLQVKVTLLQKPGQQPTGVLGQTILV</sequence>
<evidence type="ECO:0000313" key="2">
    <source>
        <dbReference type="EMBL" id="PRW60928.1"/>
    </source>
</evidence>
<dbReference type="Proteomes" id="UP000239899">
    <property type="component" value="Unassembled WGS sequence"/>
</dbReference>
<organism evidence="2 3">
    <name type="scientific">Chlorella sorokiniana</name>
    <name type="common">Freshwater green alga</name>
    <dbReference type="NCBI Taxonomy" id="3076"/>
    <lineage>
        <taxon>Eukaryota</taxon>
        <taxon>Viridiplantae</taxon>
        <taxon>Chlorophyta</taxon>
        <taxon>core chlorophytes</taxon>
        <taxon>Trebouxiophyceae</taxon>
        <taxon>Chlorellales</taxon>
        <taxon>Chlorellaceae</taxon>
        <taxon>Chlorella clade</taxon>
        <taxon>Chlorella</taxon>
    </lineage>
</organism>
<dbReference type="InterPro" id="IPR001254">
    <property type="entry name" value="Trypsin_dom"/>
</dbReference>